<keyword evidence="2" id="KW-0597">Phosphoprotein</keyword>
<accession>A0A225VJU7</accession>
<evidence type="ECO:0000259" key="3">
    <source>
        <dbReference type="PROSITE" id="PS50075"/>
    </source>
</evidence>
<dbReference type="Gene3D" id="1.10.1200.10">
    <property type="entry name" value="ACP-like"/>
    <property type="match status" value="1"/>
</dbReference>
<dbReference type="SUPFAM" id="SSF51735">
    <property type="entry name" value="NAD(P)-binding Rossmann-fold domains"/>
    <property type="match status" value="1"/>
</dbReference>
<evidence type="ECO:0000256" key="2">
    <source>
        <dbReference type="ARBA" id="ARBA00022553"/>
    </source>
</evidence>
<dbReference type="Pfam" id="PF07993">
    <property type="entry name" value="NAD_binding_4"/>
    <property type="match status" value="1"/>
</dbReference>
<feature type="domain" description="Carrier" evidence="3">
    <location>
        <begin position="24"/>
        <end position="102"/>
    </location>
</feature>
<keyword evidence="1" id="KW-0596">Phosphopantetheine</keyword>
<reference evidence="5" key="1">
    <citation type="submission" date="2017-03" db="EMBL/GenBank/DDBJ databases">
        <title>Phytopthora megakarya and P. palmivora, two closely related causual agents of cacao black pod achieved similar genome size and gene model numbers by different mechanisms.</title>
        <authorList>
            <person name="Ali S."/>
            <person name="Shao J."/>
            <person name="Larry D.J."/>
            <person name="Kronmiller B."/>
            <person name="Shen D."/>
            <person name="Strem M.D."/>
            <person name="Melnick R.L."/>
            <person name="Guiltinan M.J."/>
            <person name="Tyler B.M."/>
            <person name="Meinhardt L.W."/>
            <person name="Bailey B.A."/>
        </authorList>
    </citation>
    <scope>NUCLEOTIDE SEQUENCE [LARGE SCALE GENOMIC DNA]</scope>
    <source>
        <strain evidence="5">zdho120</strain>
    </source>
</reference>
<evidence type="ECO:0000313" key="5">
    <source>
        <dbReference type="Proteomes" id="UP000198211"/>
    </source>
</evidence>
<dbReference type="PROSITE" id="PS00012">
    <property type="entry name" value="PHOSPHOPANTETHEINE"/>
    <property type="match status" value="1"/>
</dbReference>
<organism evidence="4 5">
    <name type="scientific">Phytophthora megakarya</name>
    <dbReference type="NCBI Taxonomy" id="4795"/>
    <lineage>
        <taxon>Eukaryota</taxon>
        <taxon>Sar</taxon>
        <taxon>Stramenopiles</taxon>
        <taxon>Oomycota</taxon>
        <taxon>Peronosporomycetes</taxon>
        <taxon>Peronosporales</taxon>
        <taxon>Peronosporaceae</taxon>
        <taxon>Phytophthora</taxon>
    </lineage>
</organism>
<name>A0A225VJU7_9STRA</name>
<gene>
    <name evidence="4" type="ORF">PHMEG_00022009</name>
</gene>
<dbReference type="PANTHER" id="PTHR44845:SF6">
    <property type="entry name" value="BETA-ALANINE-ACTIVATING ENZYME"/>
    <property type="match status" value="1"/>
</dbReference>
<dbReference type="AlphaFoldDB" id="A0A225VJU7"/>
<dbReference type="EMBL" id="NBNE01004236">
    <property type="protein sequence ID" value="OWZ05826.1"/>
    <property type="molecule type" value="Genomic_DNA"/>
</dbReference>
<dbReference type="InterPro" id="IPR006162">
    <property type="entry name" value="Ppantetheine_attach_site"/>
</dbReference>
<dbReference type="InterPro" id="IPR036291">
    <property type="entry name" value="NAD(P)-bd_dom_sf"/>
</dbReference>
<sequence length="525" mass="57359">MPSIEEAKKLRNESIDLSVDPMNLPQTETEKKLASIWSELLRLESDSVLHREASFFDVGGHSLLSTRLVSSIRDTFGVHLTLADILSSPELCAIASLIDQSVGGSSESSTTTEVGKMEKKVVLPLEAVLDASIYPAATRKAGYSRYRVEMVALPPRNLFLTGATGFLGVHLLHALLKYSTSVVFCLVRATDEDAAMERIKNSLKEFALLDEAQKFHLEDRVVPVPGNLAQPLLGLDADTFKMLATEIDAILHNGADVNLVKPYSALKSVNVLGTQEVLRLAVTNGLAKTRVKPVHYVSTNGVFPSTLAAPKFLETADLSEMSDQLDNGYAQSKWVSEQMCHEAAHRGLPVSVLRPGNMAPSSLTGQWNSSDFIYLLLKGCASLGAVPARSDWFFDMTPVDYAARTIVHFAALRPAEALGQTLHIQNPSLPVKSDVFFPFFTGAMTTKNLVAIEYADWKHKVHEAAAKADATLELQRLAAGIDSFEVYFQSDKVFDSTLSTELLQAADISCPTVNQDLLVTYTAKW</sequence>
<dbReference type="PANTHER" id="PTHR44845">
    <property type="entry name" value="CARRIER DOMAIN-CONTAINING PROTEIN"/>
    <property type="match status" value="1"/>
</dbReference>
<dbReference type="InterPro" id="IPR036736">
    <property type="entry name" value="ACP-like_sf"/>
</dbReference>
<dbReference type="InterPro" id="IPR013120">
    <property type="entry name" value="FAR_NAD-bd"/>
</dbReference>
<dbReference type="InterPro" id="IPR009081">
    <property type="entry name" value="PP-bd_ACP"/>
</dbReference>
<dbReference type="Gene3D" id="3.40.50.720">
    <property type="entry name" value="NAD(P)-binding Rossmann-like Domain"/>
    <property type="match status" value="1"/>
</dbReference>
<dbReference type="Proteomes" id="UP000198211">
    <property type="component" value="Unassembled WGS sequence"/>
</dbReference>
<dbReference type="FunFam" id="1.10.1200.10:FF:000005">
    <property type="entry name" value="Nonribosomal peptide synthetase 1"/>
    <property type="match status" value="1"/>
</dbReference>
<dbReference type="InterPro" id="IPR010080">
    <property type="entry name" value="Thioester_reductase-like_dom"/>
</dbReference>
<dbReference type="OrthoDB" id="66400at2759"/>
<dbReference type="STRING" id="4795.A0A225VJU7"/>
<dbReference type="CDD" id="cd05235">
    <property type="entry name" value="SDR_e1"/>
    <property type="match status" value="1"/>
</dbReference>
<comment type="caution">
    <text evidence="4">The sequence shown here is derived from an EMBL/GenBank/DDBJ whole genome shotgun (WGS) entry which is preliminary data.</text>
</comment>
<keyword evidence="5" id="KW-1185">Reference proteome</keyword>
<evidence type="ECO:0000313" key="4">
    <source>
        <dbReference type="EMBL" id="OWZ05826.1"/>
    </source>
</evidence>
<dbReference type="PROSITE" id="PS50075">
    <property type="entry name" value="CARRIER"/>
    <property type="match status" value="1"/>
</dbReference>
<dbReference type="SUPFAM" id="SSF47336">
    <property type="entry name" value="ACP-like"/>
    <property type="match status" value="1"/>
</dbReference>
<dbReference type="NCBIfam" id="TIGR01746">
    <property type="entry name" value="Thioester-redct"/>
    <property type="match status" value="1"/>
</dbReference>
<dbReference type="Pfam" id="PF00550">
    <property type="entry name" value="PP-binding"/>
    <property type="match status" value="1"/>
</dbReference>
<proteinExistence type="predicted"/>
<protein>
    <submittedName>
        <fullName evidence="4">L-aminoadipate-semialdehyde dehydrogenase large subunit</fullName>
    </submittedName>
</protein>
<feature type="non-terminal residue" evidence="4">
    <location>
        <position position="1"/>
    </location>
</feature>
<evidence type="ECO:0000256" key="1">
    <source>
        <dbReference type="ARBA" id="ARBA00022450"/>
    </source>
</evidence>